<protein>
    <submittedName>
        <fullName evidence="4">Transporter associated with VraSR</fullName>
    </submittedName>
</protein>
<gene>
    <name evidence="4" type="ORF">SSIN_1610</name>
</gene>
<dbReference type="EMBL" id="JPEN01000092">
    <property type="protein sequence ID" value="KGM36627.1"/>
    <property type="molecule type" value="Genomic_DNA"/>
</dbReference>
<evidence type="ECO:0000313" key="5">
    <source>
        <dbReference type="Proteomes" id="UP000030019"/>
    </source>
</evidence>
<dbReference type="Pfam" id="PF24661">
    <property type="entry name" value="DUF7649"/>
    <property type="match status" value="1"/>
</dbReference>
<keyword evidence="5" id="KW-1185">Reference proteome</keyword>
<keyword evidence="1" id="KW-0812">Transmembrane</keyword>
<keyword evidence="1" id="KW-0472">Membrane</keyword>
<feature type="domain" description="DUF7649" evidence="3">
    <location>
        <begin position="1"/>
        <end position="83"/>
    </location>
</feature>
<evidence type="ECO:0000313" key="4">
    <source>
        <dbReference type="EMBL" id="KGM36627.1"/>
    </source>
</evidence>
<proteinExistence type="predicted"/>
<organism evidence="4 5">
    <name type="scientific">Streptococcus sinensis</name>
    <dbReference type="NCBI Taxonomy" id="176090"/>
    <lineage>
        <taxon>Bacteria</taxon>
        <taxon>Bacillati</taxon>
        <taxon>Bacillota</taxon>
        <taxon>Bacilli</taxon>
        <taxon>Lactobacillales</taxon>
        <taxon>Streptococcaceae</taxon>
        <taxon>Streptococcus</taxon>
    </lineage>
</organism>
<feature type="transmembrane region" description="Helical" evidence="1">
    <location>
        <begin position="52"/>
        <end position="83"/>
    </location>
</feature>
<dbReference type="GO" id="GO:0016020">
    <property type="term" value="C:membrane"/>
    <property type="evidence" value="ECO:0007669"/>
    <property type="project" value="InterPro"/>
</dbReference>
<dbReference type="eggNOG" id="COG4758">
    <property type="taxonomic scope" value="Bacteria"/>
</dbReference>
<dbReference type="InterPro" id="IPR016975">
    <property type="entry name" value="Cell_wall_LiaF"/>
</dbReference>
<keyword evidence="1" id="KW-1133">Transmembrane helix</keyword>
<comment type="caution">
    <text evidence="4">The sequence shown here is derived from an EMBL/GenBank/DDBJ whole genome shotgun (WGS) entry which is preliminary data.</text>
</comment>
<evidence type="ECO:0000259" key="2">
    <source>
        <dbReference type="Pfam" id="PF09922"/>
    </source>
</evidence>
<reference evidence="4 5" key="1">
    <citation type="submission" date="2014-06" db="EMBL/GenBank/DDBJ databases">
        <authorList>
            <person name="Teng J.L."/>
            <person name="Huang Y."/>
            <person name="Tse H."/>
            <person name="Lau S.K."/>
            <person name="Woo P.C."/>
        </authorList>
    </citation>
    <scope>NUCLEOTIDE SEQUENCE [LARGE SCALE GENOMIC DNA]</scope>
    <source>
        <strain evidence="4 5">HKU4</strain>
    </source>
</reference>
<dbReference type="InterPro" id="IPR056066">
    <property type="entry name" value="DUF7649"/>
</dbReference>
<dbReference type="Pfam" id="PF09922">
    <property type="entry name" value="LiaF-like_C"/>
    <property type="match status" value="1"/>
</dbReference>
<dbReference type="PATRIC" id="fig|176090.4.peg.1558"/>
<sequence>MWKVQLFIFVETILLSMALITMLAADFSRVVIIMVLFLLLLYYYFGKQKGNFLLVASMIMLFFIIMLNPYVIAALLFAVIYGLMVAYPYIYKENQESYLVFEEDVEIQSDKNRWLGDLQHFSKDNCQFHDINLLRLIGKDTVHLEDVILANHDNVVIIRKAFGDTKIVIPLDVEIQLQINTLYGDLHFLNHPSRKLRNETISLTTPDYKRASKTVKIVLVSFLGNVEVVRK</sequence>
<feature type="transmembrane region" description="Helical" evidence="1">
    <location>
        <begin position="30"/>
        <end position="46"/>
    </location>
</feature>
<evidence type="ECO:0000256" key="1">
    <source>
        <dbReference type="SAM" id="Phobius"/>
    </source>
</evidence>
<dbReference type="InterPro" id="IPR047793">
    <property type="entry name" value="LiaF_C"/>
</dbReference>
<dbReference type="Proteomes" id="UP000030019">
    <property type="component" value="Unassembled WGS sequence"/>
</dbReference>
<name>A0A0A0DI25_9STRE</name>
<dbReference type="InterPro" id="IPR024425">
    <property type="entry name" value="LiaF-like_C"/>
</dbReference>
<accession>A0A0A0DI25</accession>
<dbReference type="STRING" id="176090.SSIN_1610"/>
<feature type="domain" description="Cell wall-active antibiotics response LiaF-like C-terminal" evidence="2">
    <location>
        <begin position="114"/>
        <end position="228"/>
    </location>
</feature>
<dbReference type="PIRSF" id="PIRSF031509">
    <property type="entry name" value="Cell_wall_LiaF/YvqF"/>
    <property type="match status" value="1"/>
</dbReference>
<dbReference type="AlphaFoldDB" id="A0A0A0DI25"/>
<feature type="transmembrane region" description="Helical" evidence="1">
    <location>
        <begin position="6"/>
        <end position="25"/>
    </location>
</feature>
<dbReference type="NCBIfam" id="NF040535">
    <property type="entry name" value="LiaF_C_term"/>
    <property type="match status" value="1"/>
</dbReference>
<dbReference type="RefSeq" id="WP_037617671.1">
    <property type="nucleotide sequence ID" value="NZ_JPEN01000092.1"/>
</dbReference>
<evidence type="ECO:0000259" key="3">
    <source>
        <dbReference type="Pfam" id="PF24661"/>
    </source>
</evidence>